<evidence type="ECO:0000313" key="2">
    <source>
        <dbReference type="EMBL" id="KAH9310761.1"/>
    </source>
</evidence>
<name>A0AA38KZE3_TAXCH</name>
<dbReference type="Gene3D" id="2.70.70.10">
    <property type="entry name" value="Glucose Permease (Domain IIA)"/>
    <property type="match status" value="1"/>
</dbReference>
<dbReference type="EMBL" id="JAHRHJ020000006">
    <property type="protein sequence ID" value="KAH9310761.1"/>
    <property type="molecule type" value="Genomic_DNA"/>
</dbReference>
<dbReference type="InterPro" id="IPR016047">
    <property type="entry name" value="M23ase_b-sheet_dom"/>
</dbReference>
<dbReference type="SUPFAM" id="SSF51261">
    <property type="entry name" value="Duplicated hybrid motif"/>
    <property type="match status" value="1"/>
</dbReference>
<protein>
    <recommendedName>
        <fullName evidence="1">LysM domain-containing protein</fullName>
    </recommendedName>
</protein>
<dbReference type="CDD" id="cd00118">
    <property type="entry name" value="LysM"/>
    <property type="match status" value="3"/>
</dbReference>
<feature type="domain" description="LysM" evidence="1">
    <location>
        <begin position="120"/>
        <end position="163"/>
    </location>
</feature>
<keyword evidence="3" id="KW-1185">Reference proteome</keyword>
<gene>
    <name evidence="2" type="ORF">KI387_025796</name>
</gene>
<evidence type="ECO:0000313" key="3">
    <source>
        <dbReference type="Proteomes" id="UP000824469"/>
    </source>
</evidence>
<dbReference type="CDD" id="cd12797">
    <property type="entry name" value="M23_peptidase"/>
    <property type="match status" value="1"/>
</dbReference>
<feature type="domain" description="LysM" evidence="1">
    <location>
        <begin position="19"/>
        <end position="64"/>
    </location>
</feature>
<dbReference type="PANTHER" id="PTHR21666">
    <property type="entry name" value="PEPTIDASE-RELATED"/>
    <property type="match status" value="1"/>
</dbReference>
<proteinExistence type="predicted"/>
<dbReference type="PROSITE" id="PS51782">
    <property type="entry name" value="LYSM"/>
    <property type="match status" value="3"/>
</dbReference>
<dbReference type="InterPro" id="IPR036779">
    <property type="entry name" value="LysM_dom_sf"/>
</dbReference>
<dbReference type="SUPFAM" id="SSF54106">
    <property type="entry name" value="LysM domain"/>
    <property type="match status" value="3"/>
</dbReference>
<sequence>MWQQLSIPKVAGATLEHLIEHKVRKGEWLCDISRRHNVDLRTLLKANPTLTDPDSLLEGSLIINMPHVENGNECMSRVRCRLHTQRALLTQPTTLFATQLGSLTLSKVFLLVGLFFFKRKKHRIIEGDSLEGIAEKYNTTVSVLKKLNKLDDDVIYTGSILEVDHQDSHKKRQFLIGEKANLHERNAILEHGPVNTPQLVAGSSAESPLLCLHPLLRTAKDVKSPPPELMMIKVKYGDTLAHISCQHGLSICELQQLNNLKDDVIIQGDVLVVSAGPEKKELLELRHGRRRTNRHLFSRLFLSKGSSSSVGGPDNLGNAKFISDGLNFEGTWKQNKKGFKQRDKLVHFSMPLKEGFLSSPFGWRWGAFHEGVDLGAERGTPIYASDKGTVTFSGWNGCYGYLIAIQHESGFVTRYAHCCAIYAQVGQKVQKGQQVAAVGTTGRATGPHLHFE</sequence>
<dbReference type="Pfam" id="PF01551">
    <property type="entry name" value="Peptidase_M23"/>
    <property type="match status" value="1"/>
</dbReference>
<evidence type="ECO:0000259" key="1">
    <source>
        <dbReference type="PROSITE" id="PS51782"/>
    </source>
</evidence>
<dbReference type="Gene3D" id="3.10.350.10">
    <property type="entry name" value="LysM domain"/>
    <property type="match status" value="3"/>
</dbReference>
<comment type="caution">
    <text evidence="2">The sequence shown here is derived from an EMBL/GenBank/DDBJ whole genome shotgun (WGS) entry which is preliminary data.</text>
</comment>
<dbReference type="AlphaFoldDB" id="A0AA38KZE3"/>
<dbReference type="InterPro" id="IPR018392">
    <property type="entry name" value="LysM"/>
</dbReference>
<dbReference type="Pfam" id="PF01476">
    <property type="entry name" value="LysM"/>
    <property type="match status" value="3"/>
</dbReference>
<dbReference type="GO" id="GO:0004222">
    <property type="term" value="F:metalloendopeptidase activity"/>
    <property type="evidence" value="ECO:0007669"/>
    <property type="project" value="TreeGrafter"/>
</dbReference>
<accession>A0AA38KZE3</accession>
<dbReference type="InterPro" id="IPR050570">
    <property type="entry name" value="Cell_wall_metabolism_enzyme"/>
</dbReference>
<feature type="domain" description="LysM" evidence="1">
    <location>
        <begin position="230"/>
        <end position="273"/>
    </location>
</feature>
<dbReference type="PANTHER" id="PTHR21666:SF270">
    <property type="entry name" value="MUREIN HYDROLASE ACTIVATOR ENVC"/>
    <property type="match status" value="1"/>
</dbReference>
<dbReference type="OMA" id="TIASQCM"/>
<dbReference type="Proteomes" id="UP000824469">
    <property type="component" value="Unassembled WGS sequence"/>
</dbReference>
<organism evidence="2 3">
    <name type="scientific">Taxus chinensis</name>
    <name type="common">Chinese yew</name>
    <name type="synonym">Taxus wallichiana var. chinensis</name>
    <dbReference type="NCBI Taxonomy" id="29808"/>
    <lineage>
        <taxon>Eukaryota</taxon>
        <taxon>Viridiplantae</taxon>
        <taxon>Streptophyta</taxon>
        <taxon>Embryophyta</taxon>
        <taxon>Tracheophyta</taxon>
        <taxon>Spermatophyta</taxon>
        <taxon>Pinopsida</taxon>
        <taxon>Pinidae</taxon>
        <taxon>Conifers II</taxon>
        <taxon>Cupressales</taxon>
        <taxon>Taxaceae</taxon>
        <taxon>Taxus</taxon>
    </lineage>
</organism>
<dbReference type="SMART" id="SM00257">
    <property type="entry name" value="LysM"/>
    <property type="match status" value="3"/>
</dbReference>
<dbReference type="InterPro" id="IPR011055">
    <property type="entry name" value="Dup_hybrid_motif"/>
</dbReference>
<reference evidence="2 3" key="1">
    <citation type="journal article" date="2021" name="Nat. Plants">
        <title>The Taxus genome provides insights into paclitaxel biosynthesis.</title>
        <authorList>
            <person name="Xiong X."/>
            <person name="Gou J."/>
            <person name="Liao Q."/>
            <person name="Li Y."/>
            <person name="Zhou Q."/>
            <person name="Bi G."/>
            <person name="Li C."/>
            <person name="Du R."/>
            <person name="Wang X."/>
            <person name="Sun T."/>
            <person name="Guo L."/>
            <person name="Liang H."/>
            <person name="Lu P."/>
            <person name="Wu Y."/>
            <person name="Zhang Z."/>
            <person name="Ro D.K."/>
            <person name="Shang Y."/>
            <person name="Huang S."/>
            <person name="Yan J."/>
        </authorList>
    </citation>
    <scope>NUCLEOTIDE SEQUENCE [LARGE SCALE GENOMIC DNA]</scope>
    <source>
        <strain evidence="2">Ta-2019</strain>
    </source>
</reference>
<feature type="non-terminal residue" evidence="2">
    <location>
        <position position="452"/>
    </location>
</feature>